<dbReference type="InterPro" id="IPR040477">
    <property type="entry name" value="KDM4-like_Tudor"/>
</dbReference>
<dbReference type="InterPro" id="IPR013083">
    <property type="entry name" value="Znf_RING/FYVE/PHD"/>
</dbReference>
<comment type="subcellular location">
    <subcellularLocation>
        <location evidence="2">Nucleus</location>
    </subcellularLocation>
</comment>
<dbReference type="STRING" id="471704.A0A151JB58"/>
<evidence type="ECO:0000256" key="1">
    <source>
        <dbReference type="ARBA" id="ARBA00001954"/>
    </source>
</evidence>
<dbReference type="SMART" id="SM00249">
    <property type="entry name" value="PHD"/>
    <property type="match status" value="2"/>
</dbReference>
<evidence type="ECO:0000259" key="19">
    <source>
        <dbReference type="PROSITE" id="PS51183"/>
    </source>
</evidence>
<dbReference type="InterPro" id="IPR003349">
    <property type="entry name" value="JmjN"/>
</dbReference>
<evidence type="ECO:0000256" key="13">
    <source>
        <dbReference type="ARBA" id="ARBA00023015"/>
    </source>
</evidence>
<evidence type="ECO:0000256" key="17">
    <source>
        <dbReference type="ARBA" id="ARBA00053408"/>
    </source>
</evidence>
<evidence type="ECO:0000259" key="21">
    <source>
        <dbReference type="PROSITE" id="PS51805"/>
    </source>
</evidence>
<dbReference type="CDD" id="cd15571">
    <property type="entry name" value="ePHD"/>
    <property type="match status" value="1"/>
</dbReference>
<accession>A0A151JB58</accession>
<gene>
    <name evidence="22" type="ORF">ALC57_05367</name>
</gene>
<evidence type="ECO:0000256" key="9">
    <source>
        <dbReference type="ARBA" id="ARBA00022853"/>
    </source>
</evidence>
<dbReference type="PROSITE" id="PS51184">
    <property type="entry name" value="JMJC"/>
    <property type="match status" value="1"/>
</dbReference>
<dbReference type="CDD" id="cd15493">
    <property type="entry name" value="PHD_JMJD2"/>
    <property type="match status" value="1"/>
</dbReference>
<keyword evidence="9" id="KW-0156">Chromatin regulator</keyword>
<evidence type="ECO:0000256" key="10">
    <source>
        <dbReference type="ARBA" id="ARBA00022964"/>
    </source>
</evidence>
<evidence type="ECO:0000256" key="14">
    <source>
        <dbReference type="ARBA" id="ARBA00023163"/>
    </source>
</evidence>
<evidence type="ECO:0000256" key="3">
    <source>
        <dbReference type="ARBA" id="ARBA00009711"/>
    </source>
</evidence>
<dbReference type="Pfam" id="PF18104">
    <property type="entry name" value="Tudor_2"/>
    <property type="match status" value="2"/>
</dbReference>
<dbReference type="Pfam" id="PF13831">
    <property type="entry name" value="PHD_2"/>
    <property type="match status" value="1"/>
</dbReference>
<evidence type="ECO:0000256" key="8">
    <source>
        <dbReference type="ARBA" id="ARBA00022833"/>
    </source>
</evidence>
<dbReference type="InterPro" id="IPR034732">
    <property type="entry name" value="EPHD"/>
</dbReference>
<dbReference type="Pfam" id="PF02373">
    <property type="entry name" value="JmjC"/>
    <property type="match status" value="1"/>
</dbReference>
<dbReference type="CDD" id="cd20392">
    <property type="entry name" value="Tudor_JMJD2_rpt2"/>
    <property type="match status" value="1"/>
</dbReference>
<comment type="function">
    <text evidence="17">Probable histone demethylase that specifically demethylates 'Lys-9' and 'Lys-36' residues of histone H3, thereby playing a central role in histone code. Demethylation of Lys residue generates formaldehyde and succinate.</text>
</comment>
<dbReference type="FunFam" id="2.60.120.650:FF:000048">
    <property type="entry name" value="Lysine-specific demethylase 4A"/>
    <property type="match status" value="1"/>
</dbReference>
<dbReference type="InterPro" id="IPR019787">
    <property type="entry name" value="Znf_PHD-finger"/>
</dbReference>
<dbReference type="PANTHER" id="PTHR10694:SF129">
    <property type="entry name" value="LYSINE-SPECIFIC DEMETHYLASE 4B-RELATED"/>
    <property type="match status" value="1"/>
</dbReference>
<evidence type="ECO:0000313" key="23">
    <source>
        <dbReference type="Proteomes" id="UP000078492"/>
    </source>
</evidence>
<organism evidence="22 23">
    <name type="scientific">Trachymyrmex cornetzi</name>
    <dbReference type="NCBI Taxonomy" id="471704"/>
    <lineage>
        <taxon>Eukaryota</taxon>
        <taxon>Metazoa</taxon>
        <taxon>Ecdysozoa</taxon>
        <taxon>Arthropoda</taxon>
        <taxon>Hexapoda</taxon>
        <taxon>Insecta</taxon>
        <taxon>Pterygota</taxon>
        <taxon>Neoptera</taxon>
        <taxon>Endopterygota</taxon>
        <taxon>Hymenoptera</taxon>
        <taxon>Apocrita</taxon>
        <taxon>Aculeata</taxon>
        <taxon>Formicoidea</taxon>
        <taxon>Formicidae</taxon>
        <taxon>Myrmicinae</taxon>
        <taxon>Trachymyrmex</taxon>
    </lineage>
</organism>
<dbReference type="GO" id="GO:0140684">
    <property type="term" value="F:histone H3K9me2/H3K9me3 demethylase activity"/>
    <property type="evidence" value="ECO:0007669"/>
    <property type="project" value="UniProtKB-EC"/>
</dbReference>
<dbReference type="OrthoDB" id="9547406at2759"/>
<feature type="compositionally biased region" description="Low complexity" evidence="18">
    <location>
        <begin position="1005"/>
        <end position="1018"/>
    </location>
</feature>
<feature type="compositionally biased region" description="Basic and acidic residues" evidence="18">
    <location>
        <begin position="469"/>
        <end position="488"/>
    </location>
</feature>
<feature type="region of interest" description="Disordered" evidence="18">
    <location>
        <begin position="458"/>
        <end position="490"/>
    </location>
</feature>
<dbReference type="CDD" id="cd20391">
    <property type="entry name" value="Tudor_JMJD2_rpt1"/>
    <property type="match status" value="1"/>
</dbReference>
<dbReference type="Gene3D" id="2.60.120.650">
    <property type="entry name" value="Cupin"/>
    <property type="match status" value="1"/>
</dbReference>
<comment type="similarity">
    <text evidence="3">Belongs to the JHDM3 histone demethylase family.</text>
</comment>
<dbReference type="Pfam" id="PF13832">
    <property type="entry name" value="zf-HC5HC2H_2"/>
    <property type="match status" value="1"/>
</dbReference>
<keyword evidence="22" id="KW-0808">Transferase</keyword>
<feature type="region of interest" description="Disordered" evidence="18">
    <location>
        <begin position="1083"/>
        <end position="1111"/>
    </location>
</feature>
<keyword evidence="8" id="KW-0862">Zinc</keyword>
<feature type="compositionally biased region" description="Basic residues" evidence="18">
    <location>
        <begin position="459"/>
        <end position="468"/>
    </location>
</feature>
<dbReference type="InterPro" id="IPR002999">
    <property type="entry name" value="Tudor"/>
</dbReference>
<feature type="domain" description="JmjN" evidence="19">
    <location>
        <begin position="11"/>
        <end position="53"/>
    </location>
</feature>
<keyword evidence="23" id="KW-1185">Reference proteome</keyword>
<keyword evidence="7" id="KW-0863">Zinc-finger</keyword>
<dbReference type="GO" id="GO:0008270">
    <property type="term" value="F:zinc ion binding"/>
    <property type="evidence" value="ECO:0007669"/>
    <property type="project" value="UniProtKB-KW"/>
</dbReference>
<dbReference type="KEGG" id="tcz:108759278"/>
<keyword evidence="12" id="KW-0408">Iron</keyword>
<dbReference type="SMART" id="SM00545">
    <property type="entry name" value="JmjN"/>
    <property type="match status" value="1"/>
</dbReference>
<keyword evidence="5" id="KW-0479">Metal-binding</keyword>
<keyword evidence="11" id="KW-0560">Oxidoreductase</keyword>
<evidence type="ECO:0000256" key="7">
    <source>
        <dbReference type="ARBA" id="ARBA00022771"/>
    </source>
</evidence>
<feature type="region of interest" description="Disordered" evidence="18">
    <location>
        <begin position="551"/>
        <end position="594"/>
    </location>
</feature>
<feature type="region of interest" description="Disordered" evidence="18">
    <location>
        <begin position="976"/>
        <end position="1019"/>
    </location>
</feature>
<evidence type="ECO:0000256" key="4">
    <source>
        <dbReference type="ARBA" id="ARBA00012900"/>
    </source>
</evidence>
<dbReference type="GO" id="GO:0010468">
    <property type="term" value="P:regulation of gene expression"/>
    <property type="evidence" value="ECO:0007669"/>
    <property type="project" value="TreeGrafter"/>
</dbReference>
<evidence type="ECO:0000259" key="20">
    <source>
        <dbReference type="PROSITE" id="PS51184"/>
    </source>
</evidence>
<protein>
    <recommendedName>
        <fullName evidence="4">[histone H3]-trimethyl-L-lysine(9) demethylase</fullName>
        <ecNumber evidence="4">1.14.11.66</ecNumber>
    </recommendedName>
</protein>
<dbReference type="SMART" id="SM00558">
    <property type="entry name" value="JmjC"/>
    <property type="match status" value="1"/>
</dbReference>
<name>A0A151JB58_9HYME</name>
<keyword evidence="10" id="KW-0223">Dioxygenase</keyword>
<dbReference type="Gene3D" id="2.30.30.140">
    <property type="match status" value="1"/>
</dbReference>
<sequence>MASNARGIPRIQVFRPTYEEFKDFTKYVEYMESRGAHKAGLAKVIPPSEWIPRKKGYNLDELDLTIPAPICQVVTGKQGLYQQINIQKKLMTVQEYSKLANSDRYATPRHFDYEDLERKYWKNITYVAPIYGADVSGSLTDPDVKEWNINHLGTILDYVNKDYGISIDGVNTAYLYFGMWKTTFAWHTEDMDLYSINYLHFGAPKTWYAIPPEHGRRLERLASGFFPTSYQNCQAFLRHKMSLISPQILRQYSIPCNKITQEAGEIMITFPYGYHAGFNHGFNCAESTNFAAPRWVEYGKRATQCTCSKDMVKISMDTFVKRFQPDRYELWLRGEDVGSHPEDPRQTAAPMPSQMDLLCSNNSNGELPQGYLSATPKNKRHMIHKKKNIIRTNPGINMEELANRADIPPDVKKALQDIEFDELEEPPDEQQLEVLEDIWLKAGEMEIDEATVYDDGYNRKKSKKRKKRQNGDKEKKPKIESKSKKETSKITAQNVNVVKTEDDMSTFEYISQENMEEFPVPQGNYNDEIIIKAESTIDPLKIEGYPLNDFNPSVIEKDGKRKKRHTKHNEQKKLKSKRVSKGKRKRDNIPFFDASTSNVSDATVQTEAKALDDLNIYAINNMYNNQEKFNLMQLSVSLSNELNKKTTSTTNTNPIKSSAFNNDKKDITELTSVTENRITTSPTNDSSDSSKMTFTNRNFEKNCFANEQNINSECQNESTRTMVAQIEQFTNDKNMDVFTESGPIQSNTHKSLLKAPRLNVPSSITPPKSQTENQQMQQPMQSKIYLDHSQKNSVLLLRPAYPKPPVLQDETEMQYIKNDSTIQNAPPSLEFSLIRRLPSDTAITQVPNINCKHTFPNINPFKQPNTNLKMKINLGNLPYTSNSSKKLTETSLQNIYPNAPKTSQAVALDKSNIVPFLNPSSIAPQTNPIPNTISQFPMLSTLVGPRPILIPISSCVQNKNTDIPAFLLPASAVQNSSKQAMPKITENAPTRHRLQKGTSRRKTSAKNNKSNNASPNTSQVNTVNTFVEAQINNSTDMRINMTDSNVLSRITNTQKNMLHGNERLNISDNKTQVQDLQKQTDFSLDLNSSKSKHKAPILRKKPKEKKATTRRKQPLAIAPKTIIPVNMAPSTIVPVNTAPPAVANIATVTPPAIANVATVASPAIANVATVTPPAIANIATVPSPIIANVATVAPPAIANVATVAPPAIANVATVAPPAIANVATVAPPAIANVATVVPPAIANVASMTDTPISVTPAITTMPVATPTVALVIEPIKDQSTSTQSADMPQFCSSLPTSVIPGHISDMIYPNIPNNDLLKAFNDYWSAQVSHCAICATFALCTSGSSRMMPPDWKYCTSTTLPESTPIWVPATIYAANSKEQAMESENNKLLRCRECHVTVHASCYGITILPTDIQNWACDRCKAGRNDAMCCMCPMFGGPLKRTSDSRWAHILCTLMVPGATFKDAINKDPINVLTIVADSLHKKCCFCSQAGGACLKCNQCNNVFHPSCGLAAGATFSIPVYTSEELWVTCNEHDEGKEKIPQIRQGETVWAKHRNKRYYQAKVGAIEDTVFYMVTFDDKSFSDDLYPVDVTNYKPGNTPLPGAAVTVNWTDGQIYNAVFEGTNHRIMFTVIFEDGSQLILKRNDIYSLQEEMPKRVRSRLSVATEMKHRSHLYGTEGETEAQRKVKQLKNYD</sequence>
<evidence type="ECO:0000256" key="5">
    <source>
        <dbReference type="ARBA" id="ARBA00022723"/>
    </source>
</evidence>
<reference evidence="22 23" key="1">
    <citation type="submission" date="2015-09" db="EMBL/GenBank/DDBJ databases">
        <title>Trachymyrmex cornetzi WGS genome.</title>
        <authorList>
            <person name="Nygaard S."/>
            <person name="Hu H."/>
            <person name="Boomsma J."/>
            <person name="Zhang G."/>
        </authorList>
    </citation>
    <scope>NUCLEOTIDE SEQUENCE [LARGE SCALE GENOMIC DNA]</scope>
    <source>
        <strain evidence="22">Tcor2-1</strain>
        <tissue evidence="22">Whole body</tissue>
    </source>
</reference>
<dbReference type="GO" id="GO:0032259">
    <property type="term" value="P:methylation"/>
    <property type="evidence" value="ECO:0007669"/>
    <property type="project" value="UniProtKB-KW"/>
</dbReference>
<dbReference type="Pfam" id="PF02375">
    <property type="entry name" value="JmjN"/>
    <property type="match status" value="1"/>
</dbReference>
<dbReference type="SUPFAM" id="SSF57903">
    <property type="entry name" value="FYVE/PHD zinc finger"/>
    <property type="match status" value="1"/>
</dbReference>
<evidence type="ECO:0000256" key="6">
    <source>
        <dbReference type="ARBA" id="ARBA00022737"/>
    </source>
</evidence>
<feature type="compositionally biased region" description="Basic residues" evidence="18">
    <location>
        <begin position="990"/>
        <end position="1004"/>
    </location>
</feature>
<keyword evidence="15" id="KW-0539">Nucleus</keyword>
<feature type="compositionally biased region" description="Basic residues" evidence="18">
    <location>
        <begin position="574"/>
        <end position="586"/>
    </location>
</feature>
<dbReference type="PROSITE" id="PS51805">
    <property type="entry name" value="EPHD"/>
    <property type="match status" value="1"/>
</dbReference>
<dbReference type="GO" id="GO:0005634">
    <property type="term" value="C:nucleus"/>
    <property type="evidence" value="ECO:0007669"/>
    <property type="project" value="UniProtKB-SubCell"/>
</dbReference>
<evidence type="ECO:0000256" key="18">
    <source>
        <dbReference type="SAM" id="MobiDB-lite"/>
    </source>
</evidence>
<feature type="compositionally biased region" description="Basic residues" evidence="18">
    <location>
        <begin position="1090"/>
        <end position="1111"/>
    </location>
</feature>
<dbReference type="GO" id="GO:0048512">
    <property type="term" value="P:circadian behavior"/>
    <property type="evidence" value="ECO:0007669"/>
    <property type="project" value="UniProtKB-ARBA"/>
</dbReference>
<dbReference type="PROSITE" id="PS51183">
    <property type="entry name" value="JMJN"/>
    <property type="match status" value="1"/>
</dbReference>
<dbReference type="PANTHER" id="PTHR10694">
    <property type="entry name" value="LYSINE-SPECIFIC DEMETHYLASE"/>
    <property type="match status" value="1"/>
</dbReference>
<evidence type="ECO:0000313" key="22">
    <source>
        <dbReference type="EMBL" id="KYN22239.1"/>
    </source>
</evidence>
<proteinExistence type="inferred from homology"/>
<dbReference type="Gene3D" id="3.10.330.70">
    <property type="match status" value="1"/>
</dbReference>
<dbReference type="Proteomes" id="UP000078492">
    <property type="component" value="Unassembled WGS sequence"/>
</dbReference>
<dbReference type="InterPro" id="IPR003347">
    <property type="entry name" value="JmjC_dom"/>
</dbReference>
<dbReference type="SMART" id="SM00333">
    <property type="entry name" value="TUDOR"/>
    <property type="match status" value="2"/>
</dbReference>
<dbReference type="SUPFAM" id="SSF51197">
    <property type="entry name" value="Clavaminate synthase-like"/>
    <property type="match status" value="1"/>
</dbReference>
<dbReference type="InterPro" id="IPR001965">
    <property type="entry name" value="Znf_PHD"/>
</dbReference>
<dbReference type="EMBL" id="KQ979216">
    <property type="protein sequence ID" value="KYN22239.1"/>
    <property type="molecule type" value="Genomic_DNA"/>
</dbReference>
<comment type="catalytic activity">
    <reaction evidence="16">
        <text>N(6),N(6),N(6)-trimethyl-L-lysyl(9)-[histone H3] + 2 2-oxoglutarate + 2 O2 = N(6)-methyl-L-lysyl(9)-[histone H3] + 2 formaldehyde + 2 succinate + 2 CO2</text>
        <dbReference type="Rhea" id="RHEA:60200"/>
        <dbReference type="Rhea" id="RHEA-COMP:15538"/>
        <dbReference type="Rhea" id="RHEA-COMP:15542"/>
        <dbReference type="ChEBI" id="CHEBI:15379"/>
        <dbReference type="ChEBI" id="CHEBI:16526"/>
        <dbReference type="ChEBI" id="CHEBI:16810"/>
        <dbReference type="ChEBI" id="CHEBI:16842"/>
        <dbReference type="ChEBI" id="CHEBI:30031"/>
        <dbReference type="ChEBI" id="CHEBI:61929"/>
        <dbReference type="ChEBI" id="CHEBI:61961"/>
        <dbReference type="EC" id="1.14.11.66"/>
    </reaction>
</comment>
<keyword evidence="22" id="KW-0489">Methyltransferase</keyword>
<dbReference type="SUPFAM" id="SSF63748">
    <property type="entry name" value="Tudor/PWWP/MBT"/>
    <property type="match status" value="2"/>
</dbReference>
<keyword evidence="6" id="KW-0677">Repeat</keyword>
<dbReference type="InterPro" id="IPR011011">
    <property type="entry name" value="Znf_FYVE_PHD"/>
</dbReference>
<evidence type="ECO:0000256" key="12">
    <source>
        <dbReference type="ARBA" id="ARBA00023004"/>
    </source>
</evidence>
<feature type="domain" description="PHD-type" evidence="21">
    <location>
        <begin position="1427"/>
        <end position="1535"/>
    </location>
</feature>
<dbReference type="GO" id="GO:0140681">
    <property type="term" value="F:histone H3K36me2/H3K36me3 demethylase activity"/>
    <property type="evidence" value="ECO:0007669"/>
    <property type="project" value="UniProtKB-ARBA"/>
</dbReference>
<dbReference type="GO" id="GO:0000785">
    <property type="term" value="C:chromatin"/>
    <property type="evidence" value="ECO:0007669"/>
    <property type="project" value="TreeGrafter"/>
</dbReference>
<feature type="domain" description="JmjC" evidence="20">
    <location>
        <begin position="141"/>
        <end position="307"/>
    </location>
</feature>
<evidence type="ECO:0000256" key="11">
    <source>
        <dbReference type="ARBA" id="ARBA00023002"/>
    </source>
</evidence>
<dbReference type="GO" id="GO:0008168">
    <property type="term" value="F:methyltransferase activity"/>
    <property type="evidence" value="ECO:0007669"/>
    <property type="project" value="UniProtKB-KW"/>
</dbReference>
<comment type="cofactor">
    <cofactor evidence="1">
        <name>Fe(2+)</name>
        <dbReference type="ChEBI" id="CHEBI:29033"/>
    </cofactor>
</comment>
<evidence type="ECO:0000256" key="2">
    <source>
        <dbReference type="ARBA" id="ARBA00004123"/>
    </source>
</evidence>
<evidence type="ECO:0000256" key="16">
    <source>
        <dbReference type="ARBA" id="ARBA00049349"/>
    </source>
</evidence>
<dbReference type="Gene3D" id="3.30.40.10">
    <property type="entry name" value="Zinc/RING finger domain, C3HC4 (zinc finger)"/>
    <property type="match status" value="1"/>
</dbReference>
<evidence type="ECO:0000256" key="15">
    <source>
        <dbReference type="ARBA" id="ARBA00023242"/>
    </source>
</evidence>
<dbReference type="EC" id="1.14.11.66" evidence="4"/>
<keyword evidence="14" id="KW-0804">Transcription</keyword>
<keyword evidence="13" id="KW-0805">Transcription regulation</keyword>